<sequence>MPGNYTDQIISEVARIAREQGLEYGKTIKEALETGELTPGKHINLVVPIGDIKIERFSLLTRATLAFGTPTAGVVGNSVIIGMGMYTGGSSALQYGITTDKKAKALYAVSTVFSTSAVISGGVSVASRTCQISGPAALSEAFGFAFMQLGNKAHVTALQLEGKPIPPRLQRFVDPNIRPLGFNTDGLGFIMPRPISSTIIGCIPFETLGKVVGFSLSVYGYSKLIICAYRYSQQWISKYKQKQKRKKYHFRLFRQQAMFLIVSIHRCPTFRKPKTSSLF</sequence>
<proteinExistence type="predicted"/>
<dbReference type="EMBL" id="MT383638">
    <property type="protein sequence ID" value="QWM93179.1"/>
    <property type="molecule type" value="Genomic_DNA"/>
</dbReference>
<keyword evidence="1" id="KW-0934">Plastid</keyword>
<name>A0A8F1B7M0_9STRA</name>
<organism evidence="1">
    <name type="scientific">Nitzschia supralitorea</name>
    <dbReference type="NCBI Taxonomy" id="303403"/>
    <lineage>
        <taxon>Eukaryota</taxon>
        <taxon>Sar</taxon>
        <taxon>Stramenopiles</taxon>
        <taxon>Ochrophyta</taxon>
        <taxon>Bacillariophyta</taxon>
        <taxon>Bacillariophyceae</taxon>
        <taxon>Bacillariophycidae</taxon>
        <taxon>Bacillariales</taxon>
        <taxon>Bacillariaceae</taxon>
        <taxon>Nitzschia</taxon>
    </lineage>
</organism>
<keyword evidence="1" id="KW-0150">Chloroplast</keyword>
<dbReference type="GeneID" id="67123226"/>
<dbReference type="RefSeq" id="YP_010133689.1">
    <property type="nucleotide sequence ID" value="NC_056787.1"/>
</dbReference>
<protein>
    <submittedName>
        <fullName evidence="1">Uncharacterized protein</fullName>
    </submittedName>
</protein>
<dbReference type="AlphaFoldDB" id="A0A8F1B7M0"/>
<geneLocation type="chloroplast" evidence="1"/>
<reference evidence="1" key="1">
    <citation type="journal article" date="2021" name="Ecol Indic">
        <title>Morphological and molecular identification reveals that waters from an isolated oasis in Tamanrasset (extreme South of Algerian Sahara) are colonized by opportunistic and pollution-tolerant diatom species.</title>
        <authorList>
            <person name="Gastineau R."/>
            <person name="Hamedi C."/>
            <person name="Baba Hamed M.B."/>
            <person name="Abi-Ayad S.-M.E.-A."/>
            <person name="Bak M."/>
            <person name="Lemieux C."/>
            <person name="Turmel M."/>
            <person name="Dobosz S."/>
            <person name="Wrobel R.J."/>
            <person name="Kierzek A."/>
            <person name="Lange-Bertalot H."/>
            <person name="Witkowski A."/>
        </authorList>
    </citation>
    <scope>NUCLEOTIDE SEQUENCE</scope>
    <source>
        <strain evidence="1">SZCZR1828</strain>
    </source>
</reference>
<evidence type="ECO:0000313" key="1">
    <source>
        <dbReference type="EMBL" id="QWM93179.1"/>
    </source>
</evidence>
<accession>A0A8F1B7M0</accession>
<gene>
    <name evidence="1" type="primary">orf279a</name>
</gene>